<feature type="signal peptide" evidence="4">
    <location>
        <begin position="1"/>
        <end position="17"/>
    </location>
</feature>
<evidence type="ECO:0000313" key="6">
    <source>
        <dbReference type="EMBL" id="VVC98805.1"/>
    </source>
</evidence>
<gene>
    <name evidence="6" type="ORF">LSINAPIS_LOCUS9819</name>
</gene>
<feature type="domain" description="SHSP" evidence="5">
    <location>
        <begin position="53"/>
        <end position="166"/>
    </location>
</feature>
<feature type="region of interest" description="Disordered" evidence="3">
    <location>
        <begin position="357"/>
        <end position="377"/>
    </location>
</feature>
<protein>
    <recommendedName>
        <fullName evidence="5">SHSP domain-containing protein</fullName>
    </recommendedName>
</protein>
<evidence type="ECO:0000313" key="7">
    <source>
        <dbReference type="Proteomes" id="UP000324832"/>
    </source>
</evidence>
<name>A0A5E4QPL5_9NEOP</name>
<dbReference type="Proteomes" id="UP000324832">
    <property type="component" value="Unassembled WGS sequence"/>
</dbReference>
<evidence type="ECO:0000256" key="2">
    <source>
        <dbReference type="RuleBase" id="RU003616"/>
    </source>
</evidence>
<dbReference type="InterPro" id="IPR002068">
    <property type="entry name" value="A-crystallin/Hsp20_dom"/>
</dbReference>
<organism evidence="6 7">
    <name type="scientific">Leptidea sinapis</name>
    <dbReference type="NCBI Taxonomy" id="189913"/>
    <lineage>
        <taxon>Eukaryota</taxon>
        <taxon>Metazoa</taxon>
        <taxon>Ecdysozoa</taxon>
        <taxon>Arthropoda</taxon>
        <taxon>Hexapoda</taxon>
        <taxon>Insecta</taxon>
        <taxon>Pterygota</taxon>
        <taxon>Neoptera</taxon>
        <taxon>Endopterygota</taxon>
        <taxon>Lepidoptera</taxon>
        <taxon>Glossata</taxon>
        <taxon>Ditrysia</taxon>
        <taxon>Papilionoidea</taxon>
        <taxon>Pieridae</taxon>
        <taxon>Dismorphiinae</taxon>
        <taxon>Leptidea</taxon>
    </lineage>
</organism>
<evidence type="ECO:0000256" key="3">
    <source>
        <dbReference type="SAM" id="MobiDB-lite"/>
    </source>
</evidence>
<evidence type="ECO:0000256" key="4">
    <source>
        <dbReference type="SAM" id="SignalP"/>
    </source>
</evidence>
<comment type="similarity">
    <text evidence="1 2">Belongs to the small heat shock protein (HSP20) family.</text>
</comment>
<feature type="compositionally biased region" description="Polar residues" evidence="3">
    <location>
        <begin position="366"/>
        <end position="377"/>
    </location>
</feature>
<evidence type="ECO:0000259" key="5">
    <source>
        <dbReference type="PROSITE" id="PS01031"/>
    </source>
</evidence>
<feature type="chain" id="PRO_5022970637" description="SHSP domain-containing protein" evidence="4">
    <location>
        <begin position="18"/>
        <end position="417"/>
    </location>
</feature>
<dbReference type="PROSITE" id="PS01031">
    <property type="entry name" value="SHSP"/>
    <property type="match status" value="1"/>
</dbReference>
<proteinExistence type="inferred from homology"/>
<sequence>MFMRLIFLSVLLVVVFTFPAQKSNAIIKESDQASEKSLWASTLPLFSIFGQIAESFPNFADIGPQIEVGDEYTKIILKARKYKVEDLEVQIKNDKVILKGSKNTLNGDQDLSSKFLYATSLPVNVDKSQITAKLYSDEYLVVTAPSKGVDGNKNIQDRVVPIVQVQEPFKPEVIVDQASSSNDPDVPVQNIPQVSVVAQNEPQVPVEVQNVPDVPISSENAADGSLVAQSIPSTLVIAENVPKDTVIAQHISDVPVETQNILSTSVEAQNVPEVPVTAQNIPNAAVEAENVPEVPVTAQNIPNAPVIVQIVPKDPLVAQPNEDVQVIPQRVPDVPVVAENSPIVPLIVANEVSTTELPVTEENKTESTSADLPETTASVEEKVSYETTEVFKEVTIDTTPYEANEVSDLEPVTVSNI</sequence>
<dbReference type="Gene3D" id="2.60.40.790">
    <property type="match status" value="1"/>
</dbReference>
<dbReference type="AlphaFoldDB" id="A0A5E4QPL5"/>
<dbReference type="SUPFAM" id="SSF49764">
    <property type="entry name" value="HSP20-like chaperones"/>
    <property type="match status" value="1"/>
</dbReference>
<keyword evidence="4" id="KW-0732">Signal</keyword>
<dbReference type="EMBL" id="FZQP02003790">
    <property type="protein sequence ID" value="VVC98805.1"/>
    <property type="molecule type" value="Genomic_DNA"/>
</dbReference>
<reference evidence="6 7" key="1">
    <citation type="submission" date="2017-07" db="EMBL/GenBank/DDBJ databases">
        <authorList>
            <person name="Talla V."/>
            <person name="Backstrom N."/>
        </authorList>
    </citation>
    <scope>NUCLEOTIDE SEQUENCE [LARGE SCALE GENOMIC DNA]</scope>
</reference>
<evidence type="ECO:0000256" key="1">
    <source>
        <dbReference type="PROSITE-ProRule" id="PRU00285"/>
    </source>
</evidence>
<dbReference type="InterPro" id="IPR008978">
    <property type="entry name" value="HSP20-like_chaperone"/>
</dbReference>
<accession>A0A5E4QPL5</accession>
<keyword evidence="7" id="KW-1185">Reference proteome</keyword>
<dbReference type="Pfam" id="PF00011">
    <property type="entry name" value="HSP20"/>
    <property type="match status" value="1"/>
</dbReference>